<dbReference type="Proteomes" id="UP000192726">
    <property type="component" value="Chromosome"/>
</dbReference>
<reference evidence="2 3" key="1">
    <citation type="submission" date="2017-04" db="EMBL/GenBank/DDBJ databases">
        <title>Complete Genome Sequence of Streptomyces gilvosporeus F607, a Capable Producer of Natamycin.</title>
        <authorList>
            <person name="Zong G."/>
            <person name="Zhong C."/>
            <person name="Fu J."/>
            <person name="Qin R."/>
            <person name="Cao G."/>
        </authorList>
    </citation>
    <scope>NUCLEOTIDE SEQUENCE [LARGE SCALE GENOMIC DNA]</scope>
    <source>
        <strain evidence="2 3">F607</strain>
    </source>
</reference>
<dbReference type="AlphaFoldDB" id="A0A1V0TMP4"/>
<keyword evidence="1" id="KW-1133">Transmembrane helix</keyword>
<accession>A0A1V0TMP4</accession>
<evidence type="ECO:0000256" key="1">
    <source>
        <dbReference type="SAM" id="Phobius"/>
    </source>
</evidence>
<dbReference type="EMBL" id="CP020569">
    <property type="protein sequence ID" value="ARF54058.1"/>
    <property type="molecule type" value="Genomic_DNA"/>
</dbReference>
<evidence type="ECO:0000313" key="3">
    <source>
        <dbReference type="Proteomes" id="UP000192726"/>
    </source>
</evidence>
<sequence>MMGDASTWAAWVAAVTSLATLIVTTLVGGRREHRRWARESLTDAFVAFLEASWAHSDIVRYTPAEQPLDIEAAQACYAEMRSQLTRLRLLASGDVLRAGEDLLRCQRAAHEARPGSARQEALLTAARSRRVVVAAAKREMGLI</sequence>
<gene>
    <name evidence="2" type="ORF">B1H19_07510</name>
</gene>
<keyword evidence="1" id="KW-0812">Transmembrane</keyword>
<organism evidence="2 3">
    <name type="scientific">Streptomyces gilvosporeus</name>
    <dbReference type="NCBI Taxonomy" id="553510"/>
    <lineage>
        <taxon>Bacteria</taxon>
        <taxon>Bacillati</taxon>
        <taxon>Actinomycetota</taxon>
        <taxon>Actinomycetes</taxon>
        <taxon>Kitasatosporales</taxon>
        <taxon>Streptomycetaceae</taxon>
        <taxon>Streptomyces</taxon>
    </lineage>
</organism>
<keyword evidence="1" id="KW-0472">Membrane</keyword>
<evidence type="ECO:0000313" key="2">
    <source>
        <dbReference type="EMBL" id="ARF54058.1"/>
    </source>
</evidence>
<name>A0A1V0TMP4_9ACTN</name>
<dbReference type="STRING" id="553510.B1H19_07510"/>
<keyword evidence="3" id="KW-1185">Reference proteome</keyword>
<feature type="transmembrane region" description="Helical" evidence="1">
    <location>
        <begin position="6"/>
        <end position="28"/>
    </location>
</feature>
<dbReference type="KEGG" id="sgv:B1H19_07510"/>
<protein>
    <submittedName>
        <fullName evidence="2">Uncharacterized protein</fullName>
    </submittedName>
</protein>
<proteinExistence type="predicted"/>